<name>A0A9D1CMB2_9FIRM</name>
<accession>A0A9D1CMB2</accession>
<comment type="caution">
    <text evidence="2">The sequence shown here is derived from an EMBL/GenBank/DDBJ whole genome shotgun (WGS) entry which is preliminary data.</text>
</comment>
<keyword evidence="1" id="KW-0812">Transmembrane</keyword>
<organism evidence="2 3">
    <name type="scientific">Candidatus Faecousia excrementigallinarum</name>
    <dbReference type="NCBI Taxonomy" id="2840806"/>
    <lineage>
        <taxon>Bacteria</taxon>
        <taxon>Bacillati</taxon>
        <taxon>Bacillota</taxon>
        <taxon>Clostridia</taxon>
        <taxon>Eubacteriales</taxon>
        <taxon>Oscillospiraceae</taxon>
        <taxon>Faecousia</taxon>
    </lineage>
</organism>
<feature type="transmembrane region" description="Helical" evidence="1">
    <location>
        <begin position="175"/>
        <end position="196"/>
    </location>
</feature>
<dbReference type="AlphaFoldDB" id="A0A9D1CMB2"/>
<dbReference type="Proteomes" id="UP000886796">
    <property type="component" value="Unassembled WGS sequence"/>
</dbReference>
<proteinExistence type="predicted"/>
<keyword evidence="1" id="KW-0472">Membrane</keyword>
<reference evidence="2" key="1">
    <citation type="submission" date="2020-10" db="EMBL/GenBank/DDBJ databases">
        <authorList>
            <person name="Gilroy R."/>
        </authorList>
    </citation>
    <scope>NUCLEOTIDE SEQUENCE</scope>
    <source>
        <strain evidence="2">13361</strain>
    </source>
</reference>
<gene>
    <name evidence="2" type="ORF">IAB74_06935</name>
</gene>
<feature type="transmembrane region" description="Helical" evidence="1">
    <location>
        <begin position="21"/>
        <end position="47"/>
    </location>
</feature>
<feature type="transmembrane region" description="Helical" evidence="1">
    <location>
        <begin position="116"/>
        <end position="142"/>
    </location>
</feature>
<dbReference type="EMBL" id="DVFK01000092">
    <property type="protein sequence ID" value="HIQ68225.1"/>
    <property type="molecule type" value="Genomic_DNA"/>
</dbReference>
<reference evidence="2" key="2">
    <citation type="journal article" date="2021" name="PeerJ">
        <title>Extensive microbial diversity within the chicken gut microbiome revealed by metagenomics and culture.</title>
        <authorList>
            <person name="Gilroy R."/>
            <person name="Ravi A."/>
            <person name="Getino M."/>
            <person name="Pursley I."/>
            <person name="Horton D.L."/>
            <person name="Alikhan N.F."/>
            <person name="Baker D."/>
            <person name="Gharbi K."/>
            <person name="Hall N."/>
            <person name="Watson M."/>
            <person name="Adriaenssens E.M."/>
            <person name="Foster-Nyarko E."/>
            <person name="Jarju S."/>
            <person name="Secka A."/>
            <person name="Antonio M."/>
            <person name="Oren A."/>
            <person name="Chaudhuri R.R."/>
            <person name="La Ragione R."/>
            <person name="Hildebrand F."/>
            <person name="Pallen M.J."/>
        </authorList>
    </citation>
    <scope>NUCLEOTIDE SEQUENCE</scope>
    <source>
        <strain evidence="2">13361</strain>
    </source>
</reference>
<protein>
    <recommendedName>
        <fullName evidence="4">DUF975 family protein</fullName>
    </recommendedName>
</protein>
<sequence>MQSFSQIKQQARKVLETPQPAPGKITAIHSGVIVGAAVILTVLQFLLSLPSPAGGLSNLGASAFWETLQTLLSLANSLILPFWQAGLVFCAILWARGQSAQPRELTQGLHRWGPLLRLYLLKGILLLPLLMVSGYVASFLFVLTPLSQNLMGILEPLMSAEDPLTALSQIPTTQLLGAILPLFVLMGIILCVLFVAVMYRCRLADYLILSGATNSALMALGLSRQLLRGHVMEMLRLDLTFWWFYGASLVLNLLMLLPAFVLPDAKLWLTLVCYGVYLAGTFLLYWKTRAQVETVYALYFLEKLPSAPENTNFA</sequence>
<feature type="transmembrane region" description="Helical" evidence="1">
    <location>
        <begin position="242"/>
        <end position="260"/>
    </location>
</feature>
<evidence type="ECO:0000313" key="3">
    <source>
        <dbReference type="Proteomes" id="UP000886796"/>
    </source>
</evidence>
<keyword evidence="1" id="KW-1133">Transmembrane helix</keyword>
<evidence type="ECO:0000313" key="2">
    <source>
        <dbReference type="EMBL" id="HIQ68225.1"/>
    </source>
</evidence>
<feature type="transmembrane region" description="Helical" evidence="1">
    <location>
        <begin position="67"/>
        <end position="95"/>
    </location>
</feature>
<evidence type="ECO:0008006" key="4">
    <source>
        <dbReference type="Google" id="ProtNLM"/>
    </source>
</evidence>
<feature type="transmembrane region" description="Helical" evidence="1">
    <location>
        <begin position="267"/>
        <end position="286"/>
    </location>
</feature>
<evidence type="ECO:0000256" key="1">
    <source>
        <dbReference type="SAM" id="Phobius"/>
    </source>
</evidence>